<sequence length="437" mass="47757">MTKIVVVGGGAGGLELATKLGRKLGKRGKAQITLVDRNRTHLWKPLLHEVAAGSLDAGIDALSYQSHARNHGFEFQLGTLTNIKRDSKHIVLAPIYGEKGELVLGERELAYDYLVMALGSVSNDFNTPGVRDNCIFLDSPDQAFRFHGLLMNQFLKFAGDCKPGDATCVPAQQVKIAIVGAGATGVELSAELYNAVEELAAYGYRNLSRNSLKVTIVEAGPRILPALPERISAAAHHELTQLGVDVRTATFVSEATPEGLKTKDGELIEANLMVWAAGIKAPDFMKEIGGLETNRVNQLMVKTSLQTTLDDHIFAIGDCAACPMEEGKFVPPRAQSAHQMADRALDNILAMMQGKEVKPYTYMDYGSLVSMSRFSTVGSLMGNLMRGSMMVEGRLARFVYISLYRMHQVALHGYIKTGLMMLVGQINRILRPRLKLH</sequence>
<reference evidence="8" key="1">
    <citation type="journal article" date="2019" name="Int. J. Syst. Evol. Microbiol.">
        <title>The Global Catalogue of Microorganisms (GCM) 10K type strain sequencing project: providing services to taxonomists for standard genome sequencing and annotation.</title>
        <authorList>
            <consortium name="The Broad Institute Genomics Platform"/>
            <consortium name="The Broad Institute Genome Sequencing Center for Infectious Disease"/>
            <person name="Wu L."/>
            <person name="Ma J."/>
        </authorList>
    </citation>
    <scope>NUCLEOTIDE SEQUENCE [LARGE SCALE GENOMIC DNA]</scope>
    <source>
        <strain evidence="8">CCUG 54939</strain>
    </source>
</reference>
<dbReference type="PRINTS" id="PR00411">
    <property type="entry name" value="PNDRDTASEI"/>
</dbReference>
<protein>
    <submittedName>
        <fullName evidence="7">NAD(P)/FAD-dependent oxidoreductase</fullName>
        <ecNumber evidence="7">1.6.5.-</ecNumber>
    </submittedName>
</protein>
<dbReference type="PANTHER" id="PTHR42913">
    <property type="entry name" value="APOPTOSIS-INDUCING FACTOR 1"/>
    <property type="match status" value="1"/>
</dbReference>
<dbReference type="InterPro" id="IPR023753">
    <property type="entry name" value="FAD/NAD-binding_dom"/>
</dbReference>
<evidence type="ECO:0000256" key="1">
    <source>
        <dbReference type="ARBA" id="ARBA00001974"/>
    </source>
</evidence>
<dbReference type="SUPFAM" id="SSF51905">
    <property type="entry name" value="FAD/NAD(P)-binding domain"/>
    <property type="match status" value="2"/>
</dbReference>
<evidence type="ECO:0000313" key="8">
    <source>
        <dbReference type="Proteomes" id="UP001595692"/>
    </source>
</evidence>
<comment type="caution">
    <text evidence="7">The sequence shown here is derived from an EMBL/GenBank/DDBJ whole genome shotgun (WGS) entry which is preliminary data.</text>
</comment>
<evidence type="ECO:0000313" key="7">
    <source>
        <dbReference type="EMBL" id="MFC3912362.1"/>
    </source>
</evidence>
<dbReference type="EMBL" id="JBHSAF010000001">
    <property type="protein sequence ID" value="MFC3912362.1"/>
    <property type="molecule type" value="Genomic_DNA"/>
</dbReference>
<dbReference type="PANTHER" id="PTHR42913:SF3">
    <property type="entry name" value="64 KDA MITOCHONDRIAL NADH DEHYDROGENASE (EUROFUNG)"/>
    <property type="match status" value="1"/>
</dbReference>
<evidence type="ECO:0000256" key="4">
    <source>
        <dbReference type="ARBA" id="ARBA00022827"/>
    </source>
</evidence>
<comment type="similarity">
    <text evidence="2">Belongs to the NADH dehydrogenase family.</text>
</comment>
<dbReference type="InterPro" id="IPR051169">
    <property type="entry name" value="NADH-Q_oxidoreductase"/>
</dbReference>
<evidence type="ECO:0000256" key="2">
    <source>
        <dbReference type="ARBA" id="ARBA00005272"/>
    </source>
</evidence>
<evidence type="ECO:0000256" key="3">
    <source>
        <dbReference type="ARBA" id="ARBA00022630"/>
    </source>
</evidence>
<dbReference type="GO" id="GO:0016491">
    <property type="term" value="F:oxidoreductase activity"/>
    <property type="evidence" value="ECO:0007669"/>
    <property type="project" value="UniProtKB-KW"/>
</dbReference>
<comment type="cofactor">
    <cofactor evidence="1">
        <name>FAD</name>
        <dbReference type="ChEBI" id="CHEBI:57692"/>
    </cofactor>
</comment>
<proteinExistence type="inferred from homology"/>
<evidence type="ECO:0000259" key="6">
    <source>
        <dbReference type="Pfam" id="PF07992"/>
    </source>
</evidence>
<keyword evidence="8" id="KW-1185">Reference proteome</keyword>
<accession>A0ABV8CKC2</accession>
<dbReference type="RefSeq" id="WP_377150470.1">
    <property type="nucleotide sequence ID" value="NZ_JBHSAF010000001.1"/>
</dbReference>
<dbReference type="InterPro" id="IPR036188">
    <property type="entry name" value="FAD/NAD-bd_sf"/>
</dbReference>
<organism evidence="7 8">
    <name type="scientific">Pseudaeromonas sharmana</name>
    <dbReference type="NCBI Taxonomy" id="328412"/>
    <lineage>
        <taxon>Bacteria</taxon>
        <taxon>Pseudomonadati</taxon>
        <taxon>Pseudomonadota</taxon>
        <taxon>Gammaproteobacteria</taxon>
        <taxon>Aeromonadales</taxon>
        <taxon>Aeromonadaceae</taxon>
        <taxon>Pseudaeromonas</taxon>
    </lineage>
</organism>
<name>A0ABV8CKC2_9GAMM</name>
<keyword evidence="3" id="KW-0285">Flavoprotein</keyword>
<dbReference type="Pfam" id="PF07992">
    <property type="entry name" value="Pyr_redox_2"/>
    <property type="match status" value="1"/>
</dbReference>
<gene>
    <name evidence="7" type="ORF">ACFOSS_02640</name>
</gene>
<evidence type="ECO:0000256" key="5">
    <source>
        <dbReference type="ARBA" id="ARBA00023002"/>
    </source>
</evidence>
<feature type="domain" description="FAD/NAD(P)-binding" evidence="6">
    <location>
        <begin position="3"/>
        <end position="341"/>
    </location>
</feature>
<dbReference type="PRINTS" id="PR00368">
    <property type="entry name" value="FADPNR"/>
</dbReference>
<dbReference type="EC" id="1.6.5.-" evidence="7"/>
<keyword evidence="5 7" id="KW-0560">Oxidoreductase</keyword>
<dbReference type="Proteomes" id="UP001595692">
    <property type="component" value="Unassembled WGS sequence"/>
</dbReference>
<keyword evidence="4" id="KW-0274">FAD</keyword>
<dbReference type="Gene3D" id="3.50.50.100">
    <property type="match status" value="1"/>
</dbReference>